<sequence length="80" mass="9338">MLQTSLRYLASLAMQMESYTKPDGDLLFAQYVEDLPAGYRWPMWALLQHAATITKDRRFAEVARRMTPRIGKEWCSMYGC</sequence>
<keyword evidence="2" id="KW-1185">Reference proteome</keyword>
<evidence type="ECO:0000313" key="2">
    <source>
        <dbReference type="Proteomes" id="UP000707352"/>
    </source>
</evidence>
<reference evidence="1 2" key="1">
    <citation type="submission" date="2020-03" db="EMBL/GenBank/DDBJ databases">
        <title>The genome sequence of Microvirga sp. c23x22.</title>
        <authorList>
            <person name="Zhang X."/>
        </authorList>
    </citation>
    <scope>NUCLEOTIDE SEQUENCE [LARGE SCALE GENOMIC DNA]</scope>
    <source>
        <strain evidence="2">c23x22</strain>
    </source>
</reference>
<dbReference type="RefSeq" id="WP_167672726.1">
    <property type="nucleotide sequence ID" value="NZ_JAATJS010000003.1"/>
</dbReference>
<dbReference type="Proteomes" id="UP000707352">
    <property type="component" value="Unassembled WGS sequence"/>
</dbReference>
<gene>
    <name evidence="1" type="ORF">HB375_09330</name>
</gene>
<accession>A0ABX0VAG1</accession>
<evidence type="ECO:0000313" key="1">
    <source>
        <dbReference type="EMBL" id="NIX76814.1"/>
    </source>
</evidence>
<comment type="caution">
    <text evidence="1">The sequence shown here is derived from an EMBL/GenBank/DDBJ whole genome shotgun (WGS) entry which is preliminary data.</text>
</comment>
<protein>
    <submittedName>
        <fullName evidence="1">Uncharacterized protein</fullName>
    </submittedName>
</protein>
<proteinExistence type="predicted"/>
<organism evidence="1 2">
    <name type="scientific">Microvirga terricola</name>
    <dbReference type="NCBI Taxonomy" id="2719797"/>
    <lineage>
        <taxon>Bacteria</taxon>
        <taxon>Pseudomonadati</taxon>
        <taxon>Pseudomonadota</taxon>
        <taxon>Alphaproteobacteria</taxon>
        <taxon>Hyphomicrobiales</taxon>
        <taxon>Methylobacteriaceae</taxon>
        <taxon>Microvirga</taxon>
    </lineage>
</organism>
<dbReference type="EMBL" id="JAATJS010000003">
    <property type="protein sequence ID" value="NIX76814.1"/>
    <property type="molecule type" value="Genomic_DNA"/>
</dbReference>
<name>A0ABX0VAG1_9HYPH</name>